<dbReference type="GO" id="GO:0006397">
    <property type="term" value="P:mRNA processing"/>
    <property type="evidence" value="ECO:0007669"/>
    <property type="project" value="UniProtKB-KW"/>
</dbReference>
<evidence type="ECO:0000256" key="7">
    <source>
        <dbReference type="SAM" id="MobiDB-lite"/>
    </source>
</evidence>
<evidence type="ECO:0008006" key="10">
    <source>
        <dbReference type="Google" id="ProtNLM"/>
    </source>
</evidence>
<evidence type="ECO:0000313" key="8">
    <source>
        <dbReference type="EMBL" id="PUZ60896.1"/>
    </source>
</evidence>
<dbReference type="InterPro" id="IPR033757">
    <property type="entry name" value="WTAP"/>
</dbReference>
<dbReference type="Proteomes" id="UP000244336">
    <property type="component" value="Chromosome 4"/>
</dbReference>
<dbReference type="GO" id="GO:0016556">
    <property type="term" value="P:mRNA modification"/>
    <property type="evidence" value="ECO:0007669"/>
    <property type="project" value="InterPro"/>
</dbReference>
<comment type="similarity">
    <text evidence="2">Belongs to the fl(2)d family.</text>
</comment>
<dbReference type="OrthoDB" id="3366661at2759"/>
<dbReference type="GO" id="GO:0008380">
    <property type="term" value="P:RNA splicing"/>
    <property type="evidence" value="ECO:0007669"/>
    <property type="project" value="UniProtKB-KW"/>
</dbReference>
<name>A0A2T7DZ91_9POAL</name>
<evidence type="ECO:0000256" key="5">
    <source>
        <dbReference type="ARBA" id="ARBA00023242"/>
    </source>
</evidence>
<evidence type="ECO:0000313" key="9">
    <source>
        <dbReference type="Proteomes" id="UP000244336"/>
    </source>
</evidence>
<keyword evidence="6" id="KW-0175">Coiled coil</keyword>
<keyword evidence="3" id="KW-0507">mRNA processing</keyword>
<keyword evidence="5" id="KW-0539">Nucleus</keyword>
<evidence type="ECO:0000256" key="3">
    <source>
        <dbReference type="ARBA" id="ARBA00022664"/>
    </source>
</evidence>
<accession>A0A2T7DZ91</accession>
<evidence type="ECO:0000256" key="6">
    <source>
        <dbReference type="SAM" id="Coils"/>
    </source>
</evidence>
<dbReference type="EMBL" id="CM009752">
    <property type="protein sequence ID" value="PUZ60896.1"/>
    <property type="molecule type" value="Genomic_DNA"/>
</dbReference>
<dbReference type="PANTHER" id="PTHR15217:SF0">
    <property type="entry name" value="PRE-MRNA-SPLICING REGULATOR WTAP"/>
    <property type="match status" value="1"/>
</dbReference>
<gene>
    <name evidence="8" type="ORF">GQ55_4G210400</name>
</gene>
<dbReference type="GO" id="GO:0005634">
    <property type="term" value="C:nucleus"/>
    <property type="evidence" value="ECO:0007669"/>
    <property type="project" value="UniProtKB-SubCell"/>
</dbReference>
<dbReference type="GO" id="GO:0000381">
    <property type="term" value="P:regulation of alternative mRNA splicing, via spliceosome"/>
    <property type="evidence" value="ECO:0007669"/>
    <property type="project" value="InterPro"/>
</dbReference>
<evidence type="ECO:0000256" key="4">
    <source>
        <dbReference type="ARBA" id="ARBA00023187"/>
    </source>
</evidence>
<feature type="coiled-coil region" evidence="6">
    <location>
        <begin position="95"/>
        <end position="191"/>
    </location>
</feature>
<dbReference type="PANTHER" id="PTHR15217">
    <property type="entry name" value="WILMS' TUMOR 1-ASSOCIATING PROTEIN"/>
    <property type="match status" value="1"/>
</dbReference>
<sequence>MNTDPGEKRPFGDLDDDDDDVFASKKAKTKLEESAPGAATGMILSLRESLQDCKHSLASCQVELEAAKSEIEKWHSAFQNIPALPSGTNPVVSYLSNLKSSEESLKEQLEKAKKREAAYIVTFAKREQEIAELKSAVRDLKTQLRPPSMQTRRLLLDPAIHEEFTRLKNLVEEKEKKIKELQDNVAAVNFTPSSKLGKMLMAKCRTLQEENEEIGAMASEGKIHELGMKVAVLKSQNNELRNQFDVLYKHMDGVTNDVERSNEMVSILQEELEAKDLEVARLKEMLSQKEATHDTAVEEERDEAANDMNTVSDPMEVKVES</sequence>
<keyword evidence="9" id="KW-1185">Reference proteome</keyword>
<dbReference type="AlphaFoldDB" id="A0A2T7DZ91"/>
<dbReference type="Pfam" id="PF17098">
    <property type="entry name" value="Wtap"/>
    <property type="match status" value="1"/>
</dbReference>
<protein>
    <recommendedName>
        <fullName evidence="10">FKBP12-interacting protein of 37 kDa</fullName>
    </recommendedName>
</protein>
<comment type="subcellular location">
    <subcellularLocation>
        <location evidence="1">Nucleus</location>
    </subcellularLocation>
</comment>
<feature type="compositionally biased region" description="Basic and acidic residues" evidence="7">
    <location>
        <begin position="286"/>
        <end position="298"/>
    </location>
</feature>
<reference evidence="8 9" key="1">
    <citation type="submission" date="2018-04" db="EMBL/GenBank/DDBJ databases">
        <title>WGS assembly of Panicum hallii var. hallii HAL2.</title>
        <authorList>
            <person name="Lovell J."/>
            <person name="Jenkins J."/>
            <person name="Lowry D."/>
            <person name="Mamidi S."/>
            <person name="Sreedasyam A."/>
            <person name="Weng X."/>
            <person name="Barry K."/>
            <person name="Bonette J."/>
            <person name="Campitelli B."/>
            <person name="Daum C."/>
            <person name="Gordon S."/>
            <person name="Gould B."/>
            <person name="Lipzen A."/>
            <person name="MacQueen A."/>
            <person name="Palacio-Mejia J."/>
            <person name="Plott C."/>
            <person name="Shakirov E."/>
            <person name="Shu S."/>
            <person name="Yoshinaga Y."/>
            <person name="Zane M."/>
            <person name="Rokhsar D."/>
            <person name="Grimwood J."/>
            <person name="Schmutz J."/>
            <person name="Juenger T."/>
        </authorList>
    </citation>
    <scope>NUCLEOTIDE SEQUENCE [LARGE SCALE GENOMIC DNA]</scope>
    <source>
        <strain evidence="9">cv. HAL2</strain>
    </source>
</reference>
<feature type="region of interest" description="Disordered" evidence="7">
    <location>
        <begin position="286"/>
        <end position="321"/>
    </location>
</feature>
<keyword evidence="4" id="KW-0508">mRNA splicing</keyword>
<dbReference type="Gramene" id="PUZ60896">
    <property type="protein sequence ID" value="PUZ60896"/>
    <property type="gene ID" value="GQ55_4G210400"/>
</dbReference>
<evidence type="ECO:0000256" key="2">
    <source>
        <dbReference type="ARBA" id="ARBA00010313"/>
    </source>
</evidence>
<organism evidence="8 9">
    <name type="scientific">Panicum hallii var. hallii</name>
    <dbReference type="NCBI Taxonomy" id="1504633"/>
    <lineage>
        <taxon>Eukaryota</taxon>
        <taxon>Viridiplantae</taxon>
        <taxon>Streptophyta</taxon>
        <taxon>Embryophyta</taxon>
        <taxon>Tracheophyta</taxon>
        <taxon>Spermatophyta</taxon>
        <taxon>Magnoliopsida</taxon>
        <taxon>Liliopsida</taxon>
        <taxon>Poales</taxon>
        <taxon>Poaceae</taxon>
        <taxon>PACMAD clade</taxon>
        <taxon>Panicoideae</taxon>
        <taxon>Panicodae</taxon>
        <taxon>Paniceae</taxon>
        <taxon>Panicinae</taxon>
        <taxon>Panicum</taxon>
        <taxon>Panicum sect. Panicum</taxon>
    </lineage>
</organism>
<proteinExistence type="inferred from homology"/>
<evidence type="ECO:0000256" key="1">
    <source>
        <dbReference type="ARBA" id="ARBA00004123"/>
    </source>
</evidence>